<proteinExistence type="predicted"/>
<dbReference type="Proteomes" id="UP000094565">
    <property type="component" value="Chromosome 4"/>
</dbReference>
<name>A0A1B2JH33_PICPA</name>
<dbReference type="EMBL" id="CP014587">
    <property type="protein sequence ID" value="ANZ77302.1"/>
    <property type="molecule type" value="Genomic_DNA"/>
</dbReference>
<evidence type="ECO:0000256" key="3">
    <source>
        <dbReference type="SAM" id="MobiDB-lite"/>
    </source>
</evidence>
<dbReference type="GO" id="GO:0005634">
    <property type="term" value="C:nucleus"/>
    <property type="evidence" value="ECO:0007669"/>
    <property type="project" value="UniProtKB-SubCell"/>
</dbReference>
<feature type="compositionally biased region" description="Low complexity" evidence="3">
    <location>
        <begin position="136"/>
        <end position="151"/>
    </location>
</feature>
<sequence length="840" mass="96489">MGGVDGPKRIRRSYNCGPCKRQKIKCDTSLPCSNCVKYKRVAKCYQEPPNPPTEKEVLLKLRKKRRLESKDTVLLPEVPSIGYSKIEHEVQQSSGSINNTPIIPDQVPVVHSIPLSMRLAQQLPVIQTPVEMLVSDRQPSSSVSSRSENCSGGPLIPPQLSYSDSQTSDRLPQAMSSFQSDDILMGSTLTEIDSRNINSTIQLLKNLSRKGLPSPDAIRWAFNIFFNHVNFIYGGISKAIVEKKLAVFLQTYEDDALVDQLDFDFISFVYSVLCVSLMVGHGTEGSAPVINRLQNRYNMSRLGLVDNFFIKSRTGLFLLNLLKTTLVVDKVQTLLTLMHTSMVSKVFFLLASPRRDDYFEQLLNNVSLILLRQLGNKAKYKEENLPGIGFDLVLQEKMKCWWWTCQDDTENALLFFRKPLLRSFDSQVPFPLNIDLDENKVTSNDNAYAYNNVGYHFIKVKSLKILNKLFYVKSIIDSCQQKNSSCDCFRSLSLLRTMVRLDMELREQTKIPSIFLLDDNDPEVLKLDEKQQIQRSFQRFLIVQHLCLYRFKLYQYSCRFNNGLMNTICKMLILQLLWMLEYQIDHYPLSPKTAVYYRLAVPRIVFNVLTGFSFIGITGATLTVRERYWTKRVMRKATTFLVDLISDDFEFTTPKASLILLERVNNYLKMQGPNYDIDFDEQEAFIKEMEELRTSGGYESRYSYPGNDEPPRDPSCLFLPIALNKWHFDVLDCLRIFSTQEELESKLLSVQQLVLQCCMKHSGMTPDMVFAMEVAQKPTFEDDIVCDDMNAYAQGGDCLDYCYTPSNYSRTLEIHGKIATLQRELGLCYNILGILDRFSD</sequence>
<dbReference type="InterPro" id="IPR036864">
    <property type="entry name" value="Zn2-C6_fun-type_DNA-bd_sf"/>
</dbReference>
<dbReference type="GO" id="GO:0008270">
    <property type="term" value="F:zinc ion binding"/>
    <property type="evidence" value="ECO:0007669"/>
    <property type="project" value="InterPro"/>
</dbReference>
<comment type="subcellular location">
    <subcellularLocation>
        <location evidence="1">Nucleus</location>
    </subcellularLocation>
</comment>
<evidence type="ECO:0000313" key="6">
    <source>
        <dbReference type="Proteomes" id="UP000094565"/>
    </source>
</evidence>
<gene>
    <name evidence="5" type="ORF">ATY40_BA7504742</name>
</gene>
<evidence type="ECO:0000313" key="5">
    <source>
        <dbReference type="EMBL" id="ANZ77302.1"/>
    </source>
</evidence>
<evidence type="ECO:0000259" key="4">
    <source>
        <dbReference type="PROSITE" id="PS50048"/>
    </source>
</evidence>
<dbReference type="InterPro" id="IPR050613">
    <property type="entry name" value="Sec_Metabolite_Reg"/>
</dbReference>
<dbReference type="PANTHER" id="PTHR31001:SF88">
    <property type="entry name" value="TRANSCRIPTION FACTOR PDR3"/>
    <property type="match status" value="1"/>
</dbReference>
<dbReference type="InterPro" id="IPR001138">
    <property type="entry name" value="Zn2Cys6_DnaBD"/>
</dbReference>
<dbReference type="GO" id="GO:0000981">
    <property type="term" value="F:DNA-binding transcription factor activity, RNA polymerase II-specific"/>
    <property type="evidence" value="ECO:0007669"/>
    <property type="project" value="InterPro"/>
</dbReference>
<dbReference type="OrthoDB" id="1747771at2759"/>
<feature type="region of interest" description="Disordered" evidence="3">
    <location>
        <begin position="136"/>
        <end position="168"/>
    </location>
</feature>
<dbReference type="Pfam" id="PF00172">
    <property type="entry name" value="Zn_clus"/>
    <property type="match status" value="1"/>
</dbReference>
<dbReference type="CDD" id="cd12148">
    <property type="entry name" value="fungal_TF_MHR"/>
    <property type="match status" value="1"/>
</dbReference>
<evidence type="ECO:0000256" key="2">
    <source>
        <dbReference type="ARBA" id="ARBA00023242"/>
    </source>
</evidence>
<dbReference type="PROSITE" id="PS50048">
    <property type="entry name" value="ZN2_CY6_FUNGAL_2"/>
    <property type="match status" value="1"/>
</dbReference>
<keyword evidence="2" id="KW-0539">Nucleus</keyword>
<dbReference type="SUPFAM" id="SSF57701">
    <property type="entry name" value="Zn2/Cys6 DNA-binding domain"/>
    <property type="match status" value="1"/>
</dbReference>
<dbReference type="CDD" id="cd00067">
    <property type="entry name" value="GAL4"/>
    <property type="match status" value="1"/>
</dbReference>
<protein>
    <submittedName>
        <fullName evidence="5">BA75_04742T0</fullName>
    </submittedName>
</protein>
<dbReference type="PANTHER" id="PTHR31001">
    <property type="entry name" value="UNCHARACTERIZED TRANSCRIPTIONAL REGULATORY PROTEIN"/>
    <property type="match status" value="1"/>
</dbReference>
<dbReference type="Gene3D" id="4.10.240.10">
    <property type="entry name" value="Zn(2)-C6 fungal-type DNA-binding domain"/>
    <property type="match status" value="1"/>
</dbReference>
<evidence type="ECO:0000256" key="1">
    <source>
        <dbReference type="ARBA" id="ARBA00004123"/>
    </source>
</evidence>
<feature type="domain" description="Zn(2)-C6 fungal-type" evidence="4">
    <location>
        <begin position="15"/>
        <end position="44"/>
    </location>
</feature>
<dbReference type="AlphaFoldDB" id="A0A1B2JH33"/>
<accession>A0A1B2JH33</accession>
<keyword evidence="6" id="KW-1185">Reference proteome</keyword>
<reference evidence="5 6" key="1">
    <citation type="submission" date="2016-02" db="EMBL/GenBank/DDBJ databases">
        <title>Comparative genomic and transcriptomic foundation for Pichia pastoris.</title>
        <authorList>
            <person name="Love K.R."/>
            <person name="Shah K.A."/>
            <person name="Whittaker C.A."/>
            <person name="Wu J."/>
            <person name="Bartlett M.C."/>
            <person name="Ma D."/>
            <person name="Leeson R.L."/>
            <person name="Priest M."/>
            <person name="Young S.K."/>
            <person name="Love J.C."/>
        </authorList>
    </citation>
    <scope>NUCLEOTIDE SEQUENCE [LARGE SCALE GENOMIC DNA]</scope>
    <source>
        <strain evidence="5 6">ATCC 28485</strain>
    </source>
</reference>
<organism evidence="5 6">
    <name type="scientific">Komagataella pastoris</name>
    <name type="common">Yeast</name>
    <name type="synonym">Pichia pastoris</name>
    <dbReference type="NCBI Taxonomy" id="4922"/>
    <lineage>
        <taxon>Eukaryota</taxon>
        <taxon>Fungi</taxon>
        <taxon>Dikarya</taxon>
        <taxon>Ascomycota</taxon>
        <taxon>Saccharomycotina</taxon>
        <taxon>Pichiomycetes</taxon>
        <taxon>Pichiales</taxon>
        <taxon>Pichiaceae</taxon>
        <taxon>Komagataella</taxon>
    </lineage>
</organism>